<feature type="transmembrane region" description="Helical" evidence="1">
    <location>
        <begin position="95"/>
        <end position="113"/>
    </location>
</feature>
<keyword evidence="1" id="KW-0472">Membrane</keyword>
<evidence type="ECO:0000256" key="1">
    <source>
        <dbReference type="SAM" id="Phobius"/>
    </source>
</evidence>
<name>A0A427Y398_9TREE</name>
<protein>
    <submittedName>
        <fullName evidence="2">Uncharacterized protein</fullName>
    </submittedName>
</protein>
<keyword evidence="1" id="KW-0812">Transmembrane</keyword>
<dbReference type="AlphaFoldDB" id="A0A427Y398"/>
<sequence>MRSRCGGRTVWRGERFATPSTPLGVGGMALSCIDSVFDWTDVVTGLLRPKSSRPDFSAKVSPPRAEAGRLAWSCSAGCGVVVLGFWTGAQLPETVVVVGLVLYGYASGAWITLKAPSKGASIPTREVGMSVETLWPTVGVSLLVGPVACDS</sequence>
<dbReference type="Proteomes" id="UP000279259">
    <property type="component" value="Unassembled WGS sequence"/>
</dbReference>
<feature type="transmembrane region" description="Helical" evidence="1">
    <location>
        <begin position="70"/>
        <end position="89"/>
    </location>
</feature>
<dbReference type="PROSITE" id="PS51257">
    <property type="entry name" value="PROKAR_LIPOPROTEIN"/>
    <property type="match status" value="1"/>
</dbReference>
<evidence type="ECO:0000313" key="2">
    <source>
        <dbReference type="EMBL" id="RSH85445.1"/>
    </source>
</evidence>
<evidence type="ECO:0000313" key="3">
    <source>
        <dbReference type="Proteomes" id="UP000279259"/>
    </source>
</evidence>
<accession>A0A427Y398</accession>
<proteinExistence type="predicted"/>
<organism evidence="2 3">
    <name type="scientific">Saitozyma podzolica</name>
    <dbReference type="NCBI Taxonomy" id="1890683"/>
    <lineage>
        <taxon>Eukaryota</taxon>
        <taxon>Fungi</taxon>
        <taxon>Dikarya</taxon>
        <taxon>Basidiomycota</taxon>
        <taxon>Agaricomycotina</taxon>
        <taxon>Tremellomycetes</taxon>
        <taxon>Tremellales</taxon>
        <taxon>Trimorphomycetaceae</taxon>
        <taxon>Saitozyma</taxon>
    </lineage>
</organism>
<keyword evidence="3" id="KW-1185">Reference proteome</keyword>
<gene>
    <name evidence="2" type="ORF">EHS25_004841</name>
</gene>
<keyword evidence="1" id="KW-1133">Transmembrane helix</keyword>
<reference evidence="2 3" key="1">
    <citation type="submission" date="2018-11" db="EMBL/GenBank/DDBJ databases">
        <title>Genome sequence of Saitozyma podzolica DSM 27192.</title>
        <authorList>
            <person name="Aliyu H."/>
            <person name="Gorte O."/>
            <person name="Ochsenreither K."/>
        </authorList>
    </citation>
    <scope>NUCLEOTIDE SEQUENCE [LARGE SCALE GENOMIC DNA]</scope>
    <source>
        <strain evidence="2 3">DSM 27192</strain>
    </source>
</reference>
<comment type="caution">
    <text evidence="2">The sequence shown here is derived from an EMBL/GenBank/DDBJ whole genome shotgun (WGS) entry which is preliminary data.</text>
</comment>
<dbReference type="EMBL" id="RSCD01000020">
    <property type="protein sequence ID" value="RSH85445.1"/>
    <property type="molecule type" value="Genomic_DNA"/>
</dbReference>